<evidence type="ECO:0000256" key="7">
    <source>
        <dbReference type="ARBA" id="ARBA00023136"/>
    </source>
</evidence>
<reference evidence="11" key="1">
    <citation type="journal article" date="2019" name="Int. J. Syst. Evol. Microbiol.">
        <title>The Global Catalogue of Microorganisms (GCM) 10K type strain sequencing project: providing services to taxonomists for standard genome sequencing and annotation.</title>
        <authorList>
            <consortium name="The Broad Institute Genomics Platform"/>
            <consortium name="The Broad Institute Genome Sequencing Center for Infectious Disease"/>
            <person name="Wu L."/>
            <person name="Ma J."/>
        </authorList>
    </citation>
    <scope>NUCLEOTIDE SEQUENCE [LARGE SCALE GENOMIC DNA]</scope>
    <source>
        <strain evidence="11">NBRC 105830</strain>
    </source>
</reference>
<dbReference type="Proteomes" id="UP001157109">
    <property type="component" value="Unassembled WGS sequence"/>
</dbReference>
<dbReference type="Gene3D" id="1.10.1760.20">
    <property type="match status" value="1"/>
</dbReference>
<name>A0ABQ6HL01_9MICO</name>
<comment type="caution">
    <text evidence="10">The sequence shown here is derived from an EMBL/GenBank/DDBJ whole genome shotgun (WGS) entry which is preliminary data.</text>
</comment>
<evidence type="ECO:0000256" key="6">
    <source>
        <dbReference type="ARBA" id="ARBA00022989"/>
    </source>
</evidence>
<evidence type="ECO:0000256" key="9">
    <source>
        <dbReference type="SAM" id="Phobius"/>
    </source>
</evidence>
<evidence type="ECO:0000256" key="1">
    <source>
        <dbReference type="ARBA" id="ARBA00004651"/>
    </source>
</evidence>
<evidence type="ECO:0000256" key="3">
    <source>
        <dbReference type="ARBA" id="ARBA00022448"/>
    </source>
</evidence>
<dbReference type="PANTHER" id="PTHR34295:SF4">
    <property type="entry name" value="BIOTIN TRANSPORTER BIOY-RELATED"/>
    <property type="match status" value="1"/>
</dbReference>
<feature type="transmembrane region" description="Helical" evidence="9">
    <location>
        <begin position="94"/>
        <end position="115"/>
    </location>
</feature>
<dbReference type="EMBL" id="BSUJ01000001">
    <property type="protein sequence ID" value="GMA18270.1"/>
    <property type="molecule type" value="Genomic_DNA"/>
</dbReference>
<comment type="subcellular location">
    <subcellularLocation>
        <location evidence="1 8">Cell membrane</location>
        <topology evidence="1 8">Multi-pass membrane protein</topology>
    </subcellularLocation>
</comment>
<evidence type="ECO:0000256" key="2">
    <source>
        <dbReference type="ARBA" id="ARBA00010692"/>
    </source>
</evidence>
<dbReference type="Pfam" id="PF02632">
    <property type="entry name" value="BioY"/>
    <property type="match status" value="1"/>
</dbReference>
<keyword evidence="6 9" id="KW-1133">Transmembrane helix</keyword>
<dbReference type="PANTHER" id="PTHR34295">
    <property type="entry name" value="BIOTIN TRANSPORTER BIOY"/>
    <property type="match status" value="1"/>
</dbReference>
<evidence type="ECO:0000256" key="4">
    <source>
        <dbReference type="ARBA" id="ARBA00022475"/>
    </source>
</evidence>
<dbReference type="RefSeq" id="WP_241443806.1">
    <property type="nucleotide sequence ID" value="NZ_BSUJ01000001.1"/>
</dbReference>
<evidence type="ECO:0000256" key="8">
    <source>
        <dbReference type="PIRNR" id="PIRNR016661"/>
    </source>
</evidence>
<dbReference type="PIRSF" id="PIRSF016661">
    <property type="entry name" value="BioY"/>
    <property type="match status" value="1"/>
</dbReference>
<feature type="transmembrane region" description="Helical" evidence="9">
    <location>
        <begin position="127"/>
        <end position="147"/>
    </location>
</feature>
<comment type="similarity">
    <text evidence="2 8">Belongs to the BioY family.</text>
</comment>
<sequence>MASTHTSTPSAPARASAGLTARDLALIAAFTALMVALFPVKLAVAGPTPIVLQNLALMLAGAVLGAKRGFYAALLFVLLAVVGLPVLASGVRGLAVFTSPSVGFVVAYPLVAWVIGRLVELRAPRVSTWWVIVACLVGGILVSYALGVPGMAWRSPKLTLATAATYSLQFIPGDLVKAVIAGVVAAGVHRAVPGLLPAPRPRRTPTSA</sequence>
<evidence type="ECO:0000313" key="11">
    <source>
        <dbReference type="Proteomes" id="UP001157109"/>
    </source>
</evidence>
<evidence type="ECO:0000313" key="10">
    <source>
        <dbReference type="EMBL" id="GMA18270.1"/>
    </source>
</evidence>
<keyword evidence="3 8" id="KW-0813">Transport</keyword>
<feature type="transmembrane region" description="Helical" evidence="9">
    <location>
        <begin position="69"/>
        <end position="87"/>
    </location>
</feature>
<proteinExistence type="inferred from homology"/>
<dbReference type="InterPro" id="IPR003784">
    <property type="entry name" value="BioY"/>
</dbReference>
<keyword evidence="11" id="KW-1185">Reference proteome</keyword>
<organism evidence="10 11">
    <name type="scientific">Arsenicicoccus piscis</name>
    <dbReference type="NCBI Taxonomy" id="673954"/>
    <lineage>
        <taxon>Bacteria</taxon>
        <taxon>Bacillati</taxon>
        <taxon>Actinomycetota</taxon>
        <taxon>Actinomycetes</taxon>
        <taxon>Micrococcales</taxon>
        <taxon>Intrasporangiaceae</taxon>
        <taxon>Arsenicicoccus</taxon>
    </lineage>
</organism>
<keyword evidence="4 8" id="KW-1003">Cell membrane</keyword>
<protein>
    <recommendedName>
        <fullName evidence="8">Biotin transporter</fullName>
    </recommendedName>
</protein>
<accession>A0ABQ6HL01</accession>
<keyword evidence="7 8" id="KW-0472">Membrane</keyword>
<keyword evidence="5 9" id="KW-0812">Transmembrane</keyword>
<gene>
    <name evidence="10" type="ORF">GCM10025862_02910</name>
</gene>
<evidence type="ECO:0000256" key="5">
    <source>
        <dbReference type="ARBA" id="ARBA00022692"/>
    </source>
</evidence>